<evidence type="ECO:0000256" key="2">
    <source>
        <dbReference type="ARBA" id="ARBA00022692"/>
    </source>
</evidence>
<dbReference type="PANTHER" id="PTHR35371">
    <property type="entry name" value="INNER MEMBRANE PROTEIN"/>
    <property type="match status" value="1"/>
</dbReference>
<keyword evidence="2 5" id="KW-0812">Transmembrane</keyword>
<evidence type="ECO:0000313" key="7">
    <source>
        <dbReference type="Proteomes" id="UP000501237"/>
    </source>
</evidence>
<keyword evidence="3 5" id="KW-1133">Transmembrane helix</keyword>
<dbReference type="SUPFAM" id="SSF161084">
    <property type="entry name" value="MAPEG domain-like"/>
    <property type="match status" value="1"/>
</dbReference>
<evidence type="ECO:0000256" key="3">
    <source>
        <dbReference type="ARBA" id="ARBA00022989"/>
    </source>
</evidence>
<evidence type="ECO:0008006" key="8">
    <source>
        <dbReference type="Google" id="ProtNLM"/>
    </source>
</evidence>
<dbReference type="EMBL" id="AP022642">
    <property type="protein sequence ID" value="BCA26435.1"/>
    <property type="molecule type" value="Genomic_DNA"/>
</dbReference>
<dbReference type="Gene3D" id="1.20.120.550">
    <property type="entry name" value="Membrane associated eicosanoid/glutathione metabolism-like domain"/>
    <property type="match status" value="1"/>
</dbReference>
<dbReference type="InterPro" id="IPR023352">
    <property type="entry name" value="MAPEG-like_dom_sf"/>
</dbReference>
<accession>A0A679G8H1</accession>
<reference evidence="6 7" key="1">
    <citation type="journal article" date="2020" name="Microbiol. Resour. Announc.">
        <title>Complete genome sequence of Pseudomonas otitidis strain MrB4, isolated from Lake Biwa in Japan.</title>
        <authorList>
            <person name="Miyazaki K."/>
            <person name="Hase E."/>
            <person name="Maruya T."/>
        </authorList>
    </citation>
    <scope>NUCLEOTIDE SEQUENCE [LARGE SCALE GENOMIC DNA]</scope>
    <source>
        <strain evidence="6 7">MrB4</strain>
    </source>
</reference>
<dbReference type="AlphaFoldDB" id="A0A679G8H1"/>
<dbReference type="Proteomes" id="UP000501237">
    <property type="component" value="Chromosome"/>
</dbReference>
<dbReference type="Pfam" id="PF01124">
    <property type="entry name" value="MAPEG"/>
    <property type="match status" value="1"/>
</dbReference>
<gene>
    <name evidence="6" type="ORF">PtoMrB4_04120</name>
</gene>
<sequence>MTLAYWCLLIALFLPYLSTGVAKFTGGDFGPRQNHDPRTFLAGLTGWRKRADNAQHNAFEVTPAFAAALLAAHQIGQAPQQTLDLLAIGFVVSRVVYFVCYLADWALLRSLVWFVGMALIAAFFFVSA</sequence>
<dbReference type="InterPro" id="IPR001129">
    <property type="entry name" value="Membr-assoc_MAPEG"/>
</dbReference>
<name>A0A679G8H1_9GAMM</name>
<evidence type="ECO:0000256" key="4">
    <source>
        <dbReference type="ARBA" id="ARBA00023136"/>
    </source>
</evidence>
<evidence type="ECO:0000256" key="5">
    <source>
        <dbReference type="SAM" id="Phobius"/>
    </source>
</evidence>
<protein>
    <recommendedName>
        <fullName evidence="8">MAPEG family protein</fullName>
    </recommendedName>
</protein>
<dbReference type="KEGG" id="poj:PtoMrB4_04120"/>
<dbReference type="GO" id="GO:0016020">
    <property type="term" value="C:membrane"/>
    <property type="evidence" value="ECO:0007669"/>
    <property type="project" value="UniProtKB-SubCell"/>
</dbReference>
<evidence type="ECO:0000256" key="1">
    <source>
        <dbReference type="ARBA" id="ARBA00004370"/>
    </source>
</evidence>
<dbReference type="PANTHER" id="PTHR35371:SF1">
    <property type="entry name" value="BLR7753 PROTEIN"/>
    <property type="match status" value="1"/>
</dbReference>
<keyword evidence="4 5" id="KW-0472">Membrane</keyword>
<organism evidence="6 7">
    <name type="scientific">Metapseudomonas otitidis</name>
    <dbReference type="NCBI Taxonomy" id="319939"/>
    <lineage>
        <taxon>Bacteria</taxon>
        <taxon>Pseudomonadati</taxon>
        <taxon>Pseudomonadota</taxon>
        <taxon>Gammaproteobacteria</taxon>
        <taxon>Pseudomonadales</taxon>
        <taxon>Pseudomonadaceae</taxon>
        <taxon>Metapseudomonas</taxon>
    </lineage>
</organism>
<feature type="transmembrane region" description="Helical" evidence="5">
    <location>
        <begin position="110"/>
        <end position="127"/>
    </location>
</feature>
<dbReference type="GeneID" id="57395622"/>
<evidence type="ECO:0000313" key="6">
    <source>
        <dbReference type="EMBL" id="BCA26435.1"/>
    </source>
</evidence>
<comment type="subcellular location">
    <subcellularLocation>
        <location evidence="1">Membrane</location>
    </subcellularLocation>
</comment>
<proteinExistence type="predicted"/>
<dbReference type="RefSeq" id="WP_172432372.1">
    <property type="nucleotide sequence ID" value="NZ_AP022642.1"/>
</dbReference>